<dbReference type="InterPro" id="IPR036116">
    <property type="entry name" value="FN3_sf"/>
</dbReference>
<dbReference type="AlphaFoldDB" id="A0A1M6MHW5"/>
<gene>
    <name evidence="3" type="ORF">SAMN04487911_1424</name>
</gene>
<dbReference type="OrthoDB" id="1521695at2"/>
<proteinExistence type="predicted"/>
<sequence>MERNLQLGNRMVFVQKRMFGKRLIKLCQSLLIAVVFLIYSPALLGQSFPVQVVPQTIPPIPVHFSEYADIYTTNGPLKVQLVLNDLNISDREVRLKLYFEGNGIDFQSKDFITGAKPLYLEGGMPLVLAQSELAPYFSYENIMGISPQGYGQTIPEGVYQFCFEVVDALTGNRLSRKTCSRAVILKNEPPFLITPRNKTDITEHNPQNIVFQWTPRHINVSNVEYEISLVEIWDNGIDPQAAFLSSPPIFQTTTAATTYIYGPADPMLMSDKNYAWRVQAKAKKGTEEIGVFTNQGYSEIFSFSYAGSCLVPQVLAHEVKGSTNANIFWEDFSTDIPEYTVRYREKGKANEWFFSKTTANQITLWDLKPGTTYEYQLQKKCTVAGSEWSATKQFTTFIANNEASVYECGIAPSLHLTNRDPLVTLKSDDIFLAGDFPITVMETNGSEGRFTGKGYVTIPYLNSIKVAVVFTNVLVNTDKQLVEGTVVTKYDPELKNILDVPEAITVVSDAYDAVADLGSSVNDILKDVFGNEKDDTEEEDLETSTTDTAETQNQAPSEDMAIVDNSSDSGPSVPESPAPIANNNPPPMEEPTGSPSPSPSSPESDTPEEKEVAIEYNGNLYKNGAIVEVPYHQDQPHFALFLRNYPEEAVFNWQVLHLGTDNTAKYTQNETTNDNIGVDMQGTAMVDVIAFYNDEPIKITLKRKAKEFRLVELYAKPQDNDKRLAKSGKPLYLINTDSGRKVDFGLHITPKIKQTEIYEQDISWYYEKPNTQTNLGKDFGKKNIHLTLAPNTNYTTKVMAGNPDPKNKSIDIIWFDESVEDFNFLPDGLQDEINKSLEEVVDNFDLVEKIIPSSNIKIELSPITIAGTKYNEEDKNSRLYKQVEKGYVQGGLQAVLGKTRFTHPTLKILSRLKVVDIGLYTEMLLSFSVRGGVERFKYIENTKYENNNPFVSIGASGCLIAGAEAKLLVAKEKLNFNVNFNGKACVEGRGEYKFNSKELNSEFFIPPVVITGTIKIASKGVLNFELIDWTDNIKLGDKITLGEYHHKF</sequence>
<dbReference type="PROSITE" id="PS50853">
    <property type="entry name" value="FN3"/>
    <property type="match status" value="1"/>
</dbReference>
<dbReference type="CDD" id="cd00063">
    <property type="entry name" value="FN3"/>
    <property type="match status" value="1"/>
</dbReference>
<feature type="compositionally biased region" description="Pro residues" evidence="1">
    <location>
        <begin position="584"/>
        <end position="600"/>
    </location>
</feature>
<evidence type="ECO:0000256" key="1">
    <source>
        <dbReference type="SAM" id="MobiDB-lite"/>
    </source>
</evidence>
<accession>A0A1M6MHW5</accession>
<dbReference type="InterPro" id="IPR013783">
    <property type="entry name" value="Ig-like_fold"/>
</dbReference>
<organism evidence="3 4">
    <name type="scientific">Arenibacter nanhaiticus</name>
    <dbReference type="NCBI Taxonomy" id="558155"/>
    <lineage>
        <taxon>Bacteria</taxon>
        <taxon>Pseudomonadati</taxon>
        <taxon>Bacteroidota</taxon>
        <taxon>Flavobacteriia</taxon>
        <taxon>Flavobacteriales</taxon>
        <taxon>Flavobacteriaceae</taxon>
        <taxon>Arenibacter</taxon>
    </lineage>
</organism>
<evidence type="ECO:0000259" key="2">
    <source>
        <dbReference type="PROSITE" id="PS50853"/>
    </source>
</evidence>
<dbReference type="Gene3D" id="2.60.40.10">
    <property type="entry name" value="Immunoglobulins"/>
    <property type="match status" value="2"/>
</dbReference>
<dbReference type="RefSeq" id="WP_072765876.1">
    <property type="nucleotide sequence ID" value="NZ_FQYX01000042.1"/>
</dbReference>
<evidence type="ECO:0000313" key="4">
    <source>
        <dbReference type="Proteomes" id="UP000184231"/>
    </source>
</evidence>
<evidence type="ECO:0000313" key="3">
    <source>
        <dbReference type="EMBL" id="SHJ83062.1"/>
    </source>
</evidence>
<dbReference type="STRING" id="558155.SAMN04487911_1424"/>
<dbReference type="InterPro" id="IPR003961">
    <property type="entry name" value="FN3_dom"/>
</dbReference>
<dbReference type="Pfam" id="PF00041">
    <property type="entry name" value="fn3"/>
    <property type="match status" value="1"/>
</dbReference>
<feature type="domain" description="Fibronectin type-III" evidence="2">
    <location>
        <begin position="311"/>
        <end position="399"/>
    </location>
</feature>
<dbReference type="EMBL" id="FQYX01000042">
    <property type="protein sequence ID" value="SHJ83062.1"/>
    <property type="molecule type" value="Genomic_DNA"/>
</dbReference>
<protein>
    <submittedName>
        <fullName evidence="3">Fibronectin type III domain-containing protein</fullName>
    </submittedName>
</protein>
<dbReference type="Proteomes" id="UP000184231">
    <property type="component" value="Unassembled WGS sequence"/>
</dbReference>
<reference evidence="3 4" key="1">
    <citation type="submission" date="2016-11" db="EMBL/GenBank/DDBJ databases">
        <authorList>
            <person name="Jaros S."/>
            <person name="Januszkiewicz K."/>
            <person name="Wedrychowicz H."/>
        </authorList>
    </citation>
    <scope>NUCLEOTIDE SEQUENCE [LARGE SCALE GENOMIC DNA]</scope>
    <source>
        <strain evidence="3 4">CGMCC 1.8863</strain>
    </source>
</reference>
<dbReference type="SUPFAM" id="SSF49265">
    <property type="entry name" value="Fibronectin type III"/>
    <property type="match status" value="1"/>
</dbReference>
<keyword evidence="4" id="KW-1185">Reference proteome</keyword>
<name>A0A1M6MHW5_9FLAO</name>
<feature type="region of interest" description="Disordered" evidence="1">
    <location>
        <begin position="530"/>
        <end position="610"/>
    </location>
</feature>